<accession>A0ACB8CV64</accession>
<evidence type="ECO:0000313" key="1">
    <source>
        <dbReference type="EMBL" id="KAH7953103.1"/>
    </source>
</evidence>
<gene>
    <name evidence="1" type="ORF">HPB49_004800</name>
</gene>
<protein>
    <submittedName>
        <fullName evidence="1">Uncharacterized protein</fullName>
    </submittedName>
</protein>
<name>A0ACB8CV64_DERSI</name>
<dbReference type="Proteomes" id="UP000821865">
    <property type="component" value="Chromosome 4"/>
</dbReference>
<organism evidence="1 2">
    <name type="scientific">Dermacentor silvarum</name>
    <name type="common">Tick</name>
    <dbReference type="NCBI Taxonomy" id="543639"/>
    <lineage>
        <taxon>Eukaryota</taxon>
        <taxon>Metazoa</taxon>
        <taxon>Ecdysozoa</taxon>
        <taxon>Arthropoda</taxon>
        <taxon>Chelicerata</taxon>
        <taxon>Arachnida</taxon>
        <taxon>Acari</taxon>
        <taxon>Parasitiformes</taxon>
        <taxon>Ixodida</taxon>
        <taxon>Ixodoidea</taxon>
        <taxon>Ixodidae</taxon>
        <taxon>Rhipicephalinae</taxon>
        <taxon>Dermacentor</taxon>
    </lineage>
</organism>
<keyword evidence="2" id="KW-1185">Reference proteome</keyword>
<evidence type="ECO:0000313" key="2">
    <source>
        <dbReference type="Proteomes" id="UP000821865"/>
    </source>
</evidence>
<reference evidence="1" key="1">
    <citation type="submission" date="2020-05" db="EMBL/GenBank/DDBJ databases">
        <title>Large-scale comparative analyses of tick genomes elucidate their genetic diversity and vector capacities.</title>
        <authorList>
            <person name="Jia N."/>
            <person name="Wang J."/>
            <person name="Shi W."/>
            <person name="Du L."/>
            <person name="Sun Y."/>
            <person name="Zhan W."/>
            <person name="Jiang J."/>
            <person name="Wang Q."/>
            <person name="Zhang B."/>
            <person name="Ji P."/>
            <person name="Sakyi L.B."/>
            <person name="Cui X."/>
            <person name="Yuan T."/>
            <person name="Jiang B."/>
            <person name="Yang W."/>
            <person name="Lam T.T.-Y."/>
            <person name="Chang Q."/>
            <person name="Ding S."/>
            <person name="Wang X."/>
            <person name="Zhu J."/>
            <person name="Ruan X."/>
            <person name="Zhao L."/>
            <person name="Wei J."/>
            <person name="Que T."/>
            <person name="Du C."/>
            <person name="Cheng J."/>
            <person name="Dai P."/>
            <person name="Han X."/>
            <person name="Huang E."/>
            <person name="Gao Y."/>
            <person name="Liu J."/>
            <person name="Shao H."/>
            <person name="Ye R."/>
            <person name="Li L."/>
            <person name="Wei W."/>
            <person name="Wang X."/>
            <person name="Wang C."/>
            <person name="Yang T."/>
            <person name="Huo Q."/>
            <person name="Li W."/>
            <person name="Guo W."/>
            <person name="Chen H."/>
            <person name="Zhou L."/>
            <person name="Ni X."/>
            <person name="Tian J."/>
            <person name="Zhou Y."/>
            <person name="Sheng Y."/>
            <person name="Liu T."/>
            <person name="Pan Y."/>
            <person name="Xia L."/>
            <person name="Li J."/>
            <person name="Zhao F."/>
            <person name="Cao W."/>
        </authorList>
    </citation>
    <scope>NUCLEOTIDE SEQUENCE</scope>
    <source>
        <strain evidence="1">Dsil-2018</strain>
    </source>
</reference>
<comment type="caution">
    <text evidence="1">The sequence shown here is derived from an EMBL/GenBank/DDBJ whole genome shotgun (WGS) entry which is preliminary data.</text>
</comment>
<sequence length="127" mass="15441">MKLRCGMDQMFTAEEARDLIQRYLTEHPDPNNENIVGYNNKKCWPRDARMRLMKHDVNLYDSRVNSYTSGTGVWRCVIQQNSWCVLVRRRYNFRRWHDLSGELPGILCRLRRRNRFRNFFLLAHFCP</sequence>
<proteinExistence type="predicted"/>
<dbReference type="EMBL" id="CM023473">
    <property type="protein sequence ID" value="KAH7953103.1"/>
    <property type="molecule type" value="Genomic_DNA"/>
</dbReference>